<dbReference type="PROSITE" id="PS00107">
    <property type="entry name" value="PROTEIN_KINASE_ATP"/>
    <property type="match status" value="1"/>
</dbReference>
<dbReference type="GO" id="GO:0005524">
    <property type="term" value="F:ATP binding"/>
    <property type="evidence" value="ECO:0007669"/>
    <property type="project" value="UniProtKB-UniRule"/>
</dbReference>
<evidence type="ECO:0000259" key="6">
    <source>
        <dbReference type="PROSITE" id="PS50011"/>
    </source>
</evidence>
<keyword evidence="1" id="KW-0723">Serine/threonine-protein kinase</keyword>
<evidence type="ECO:0000256" key="1">
    <source>
        <dbReference type="ARBA" id="ARBA00022527"/>
    </source>
</evidence>
<protein>
    <recommendedName>
        <fullName evidence="6">Protein kinase domain-containing protein</fullName>
    </recommendedName>
</protein>
<name>A0A6A4KS83_9ERIC</name>
<evidence type="ECO:0000313" key="7">
    <source>
        <dbReference type="EMBL" id="KAE9450423.1"/>
    </source>
</evidence>
<dbReference type="OrthoDB" id="4062651at2759"/>
<dbReference type="PANTHER" id="PTHR47989:SF43">
    <property type="entry name" value="CALCIUM_CALMODULIN-REGULATED RECEPTOR-LIKE KINASE 2"/>
    <property type="match status" value="1"/>
</dbReference>
<dbReference type="PROSITE" id="PS50011">
    <property type="entry name" value="PROTEIN_KINASE_DOM"/>
    <property type="match status" value="1"/>
</dbReference>
<sequence length="380" mass="41839">MVHRGWYRKCAHLRRCATENSASTLPIRSNGLASSIDSSSGTTDSEKVKGLGDLAKNSQLSWWRNCSKDQFVSASGILRYSHKDIQKATQNFTTMLGHGAFGSVYKATMATGEVVAAKVLASGSQQGEREFQTEVLLLGRLRHHNLVNLVGYCVDQGQHMLIYEFMTNGSLASLLYGFFTLAQVGIEYIVHSNAAYSLSSGSAVPPIILRDLKSANILLDRSMRAKVADFRLSKEQTSDGRKSSLKGTYGYMDPAYISTSQFMTKSDIFSFGVILFELIVAMSLDGVDDILDKRLVGESNLVVDARSLALIAQKCLHKTPRKRPSIGEVSQAIFKIKQKRLAKEVTMTFAGEDISRIVCRIGLQQVELSKMAAKNMPITE</sequence>
<gene>
    <name evidence="7" type="ORF">C3L33_17673</name>
</gene>
<dbReference type="AlphaFoldDB" id="A0A6A4KS83"/>
<organism evidence="7 8">
    <name type="scientific">Rhododendron williamsianum</name>
    <dbReference type="NCBI Taxonomy" id="262921"/>
    <lineage>
        <taxon>Eukaryota</taxon>
        <taxon>Viridiplantae</taxon>
        <taxon>Streptophyta</taxon>
        <taxon>Embryophyta</taxon>
        <taxon>Tracheophyta</taxon>
        <taxon>Spermatophyta</taxon>
        <taxon>Magnoliopsida</taxon>
        <taxon>eudicotyledons</taxon>
        <taxon>Gunneridae</taxon>
        <taxon>Pentapetalae</taxon>
        <taxon>asterids</taxon>
        <taxon>Ericales</taxon>
        <taxon>Ericaceae</taxon>
        <taxon>Ericoideae</taxon>
        <taxon>Rhodoreae</taxon>
        <taxon>Rhododendron</taxon>
    </lineage>
</organism>
<dbReference type="FunFam" id="3.30.200.20:FF:000178">
    <property type="entry name" value="serine/threonine-protein kinase PBS1-like"/>
    <property type="match status" value="1"/>
</dbReference>
<dbReference type="Pfam" id="PF00069">
    <property type="entry name" value="Pkinase"/>
    <property type="match status" value="1"/>
</dbReference>
<reference evidence="7 8" key="1">
    <citation type="journal article" date="2019" name="Genome Biol. Evol.">
        <title>The Rhododendron genome and chromosomal organization provide insight into shared whole-genome duplications across the heath family (Ericaceae).</title>
        <authorList>
            <person name="Soza V.L."/>
            <person name="Lindsley D."/>
            <person name="Waalkes A."/>
            <person name="Ramage E."/>
            <person name="Patwardhan R.P."/>
            <person name="Burton J.N."/>
            <person name="Adey A."/>
            <person name="Kumar A."/>
            <person name="Qiu R."/>
            <person name="Shendure J."/>
            <person name="Hall B."/>
        </authorList>
    </citation>
    <scope>NUCLEOTIDE SEQUENCE [LARGE SCALE GENOMIC DNA]</scope>
    <source>
        <strain evidence="7">RSF 1966-606</strain>
    </source>
</reference>
<accession>A0A6A4KS83</accession>
<dbReference type="Proteomes" id="UP000428333">
    <property type="component" value="Linkage Group LG10"/>
</dbReference>
<dbReference type="SUPFAM" id="SSF56112">
    <property type="entry name" value="Protein kinase-like (PK-like)"/>
    <property type="match status" value="1"/>
</dbReference>
<dbReference type="Gene3D" id="3.30.200.20">
    <property type="entry name" value="Phosphorylase Kinase, domain 1"/>
    <property type="match status" value="1"/>
</dbReference>
<keyword evidence="8" id="KW-1185">Reference proteome</keyword>
<evidence type="ECO:0000256" key="3">
    <source>
        <dbReference type="ARBA" id="ARBA00022741"/>
    </source>
</evidence>
<keyword evidence="2" id="KW-0808">Transferase</keyword>
<dbReference type="Gene3D" id="1.10.510.10">
    <property type="entry name" value="Transferase(Phosphotransferase) domain 1"/>
    <property type="match status" value="1"/>
</dbReference>
<feature type="domain" description="Protein kinase" evidence="6">
    <location>
        <begin position="90"/>
        <end position="334"/>
    </location>
</feature>
<dbReference type="SMART" id="SM00220">
    <property type="entry name" value="S_TKc"/>
    <property type="match status" value="1"/>
</dbReference>
<evidence type="ECO:0000256" key="5">
    <source>
        <dbReference type="PROSITE-ProRule" id="PRU10141"/>
    </source>
</evidence>
<feature type="binding site" evidence="5">
    <location>
        <position position="118"/>
    </location>
    <ligand>
        <name>ATP</name>
        <dbReference type="ChEBI" id="CHEBI:30616"/>
    </ligand>
</feature>
<dbReference type="EMBL" id="QEFC01002816">
    <property type="protein sequence ID" value="KAE9450423.1"/>
    <property type="molecule type" value="Genomic_DNA"/>
</dbReference>
<keyword evidence="4 5" id="KW-0067">ATP-binding</keyword>
<dbReference type="GO" id="GO:0004674">
    <property type="term" value="F:protein serine/threonine kinase activity"/>
    <property type="evidence" value="ECO:0007669"/>
    <property type="project" value="UniProtKB-KW"/>
</dbReference>
<dbReference type="InterPro" id="IPR017441">
    <property type="entry name" value="Protein_kinase_ATP_BS"/>
</dbReference>
<proteinExistence type="predicted"/>
<dbReference type="InterPro" id="IPR000719">
    <property type="entry name" value="Prot_kinase_dom"/>
</dbReference>
<keyword evidence="1" id="KW-0418">Kinase</keyword>
<evidence type="ECO:0000256" key="4">
    <source>
        <dbReference type="ARBA" id="ARBA00022840"/>
    </source>
</evidence>
<evidence type="ECO:0000313" key="8">
    <source>
        <dbReference type="Proteomes" id="UP000428333"/>
    </source>
</evidence>
<feature type="non-terminal residue" evidence="7">
    <location>
        <position position="1"/>
    </location>
</feature>
<evidence type="ECO:0000256" key="2">
    <source>
        <dbReference type="ARBA" id="ARBA00022679"/>
    </source>
</evidence>
<comment type="caution">
    <text evidence="7">The sequence shown here is derived from an EMBL/GenBank/DDBJ whole genome shotgun (WGS) entry which is preliminary data.</text>
</comment>
<keyword evidence="3 5" id="KW-0547">Nucleotide-binding</keyword>
<dbReference type="PANTHER" id="PTHR47989">
    <property type="entry name" value="OS01G0750732 PROTEIN"/>
    <property type="match status" value="1"/>
</dbReference>
<dbReference type="InterPro" id="IPR011009">
    <property type="entry name" value="Kinase-like_dom_sf"/>
</dbReference>